<evidence type="ECO:0000256" key="1">
    <source>
        <dbReference type="SAM" id="MobiDB-lite"/>
    </source>
</evidence>
<feature type="region of interest" description="Disordered" evidence="1">
    <location>
        <begin position="101"/>
        <end position="136"/>
    </location>
</feature>
<organism evidence="3 4">
    <name type="scientific">Ornithorhynchus anatinus</name>
    <name type="common">Duckbill platypus</name>
    <dbReference type="NCBI Taxonomy" id="9258"/>
    <lineage>
        <taxon>Eukaryota</taxon>
        <taxon>Metazoa</taxon>
        <taxon>Chordata</taxon>
        <taxon>Craniata</taxon>
        <taxon>Vertebrata</taxon>
        <taxon>Euteleostomi</taxon>
        <taxon>Mammalia</taxon>
        <taxon>Monotremata</taxon>
        <taxon>Ornithorhynchidae</taxon>
        <taxon>Ornithorhynchus</taxon>
    </lineage>
</organism>
<accession>A0A6I8NWT6</accession>
<name>A0A6I8NWT6_ORNAN</name>
<evidence type="ECO:0000313" key="4">
    <source>
        <dbReference type="Proteomes" id="UP000002279"/>
    </source>
</evidence>
<keyword evidence="4" id="KW-1185">Reference proteome</keyword>
<evidence type="ECO:0000313" key="3">
    <source>
        <dbReference type="Ensembl" id="ENSOANP00000045380.1"/>
    </source>
</evidence>
<keyword evidence="2" id="KW-0472">Membrane</keyword>
<dbReference type="PANTHER" id="PTHR48424:SF3">
    <property type="entry name" value="DYNEIN LIGHT CHAIN-RELATED"/>
    <property type="match status" value="1"/>
</dbReference>
<dbReference type="PANTHER" id="PTHR48424">
    <property type="entry name" value="DYNEIN LIGHT CHAIN-RELATED"/>
    <property type="match status" value="1"/>
</dbReference>
<feature type="transmembrane region" description="Helical" evidence="2">
    <location>
        <begin position="37"/>
        <end position="57"/>
    </location>
</feature>
<keyword evidence="2" id="KW-0812">Transmembrane</keyword>
<dbReference type="Bgee" id="ENSOANG00000045200">
    <property type="expression patterns" value="Expressed in endometrium and 7 other cell types or tissues"/>
</dbReference>
<sequence>MALTGLEEKDGHLTQVKIDEVLGLMRDVATKIPPHDAVPGGVVFLVEFLDVFLYVVLLHGLRRAVHCVLLHVLRHVRILDDSLPVRHGAAKVRSRVLGLVTAGQSPQSAPERRAKGKGGGRRAESTPLTVASLPQR</sequence>
<reference evidence="3 4" key="1">
    <citation type="journal article" date="2008" name="Nature">
        <title>Genome analysis of the platypus reveals unique signatures of evolution.</title>
        <authorList>
            <person name="Warren W.C."/>
            <person name="Hillier L.W."/>
            <person name="Marshall Graves J.A."/>
            <person name="Birney E."/>
            <person name="Ponting C.P."/>
            <person name="Grutzner F."/>
            <person name="Belov K."/>
            <person name="Miller W."/>
            <person name="Clarke L."/>
            <person name="Chinwalla A.T."/>
            <person name="Yang S.P."/>
            <person name="Heger A."/>
            <person name="Locke D.P."/>
            <person name="Miethke P."/>
            <person name="Waters P.D."/>
            <person name="Veyrunes F."/>
            <person name="Fulton L."/>
            <person name="Fulton B."/>
            <person name="Graves T."/>
            <person name="Wallis J."/>
            <person name="Puente X.S."/>
            <person name="Lopez-Otin C."/>
            <person name="Ordonez G.R."/>
            <person name="Eichler E.E."/>
            <person name="Chen L."/>
            <person name="Cheng Z."/>
            <person name="Deakin J.E."/>
            <person name="Alsop A."/>
            <person name="Thompson K."/>
            <person name="Kirby P."/>
            <person name="Papenfuss A.T."/>
            <person name="Wakefield M.J."/>
            <person name="Olender T."/>
            <person name="Lancet D."/>
            <person name="Huttley G.A."/>
            <person name="Smit A.F."/>
            <person name="Pask A."/>
            <person name="Temple-Smith P."/>
            <person name="Batzer M.A."/>
            <person name="Walker J.A."/>
            <person name="Konkel M.K."/>
            <person name="Harris R.S."/>
            <person name="Whittington C.M."/>
            <person name="Wong E.S."/>
            <person name="Gemmell N.J."/>
            <person name="Buschiazzo E."/>
            <person name="Vargas Jentzsch I.M."/>
            <person name="Merkel A."/>
            <person name="Schmitz J."/>
            <person name="Zemann A."/>
            <person name="Churakov G."/>
            <person name="Kriegs J.O."/>
            <person name="Brosius J."/>
            <person name="Murchison E.P."/>
            <person name="Sachidanandam R."/>
            <person name="Smith C."/>
            <person name="Hannon G.J."/>
            <person name="Tsend-Ayush E."/>
            <person name="McMillan D."/>
            <person name="Attenborough R."/>
            <person name="Rens W."/>
            <person name="Ferguson-Smith M."/>
            <person name="Lefevre C.M."/>
            <person name="Sharp J.A."/>
            <person name="Nicholas K.R."/>
            <person name="Ray D.A."/>
            <person name="Kube M."/>
            <person name="Reinhardt R."/>
            <person name="Pringle T.H."/>
            <person name="Taylor J."/>
            <person name="Jones R.C."/>
            <person name="Nixon B."/>
            <person name="Dacheux J.L."/>
            <person name="Niwa H."/>
            <person name="Sekita Y."/>
            <person name="Huang X."/>
            <person name="Stark A."/>
            <person name="Kheradpour P."/>
            <person name="Kellis M."/>
            <person name="Flicek P."/>
            <person name="Chen Y."/>
            <person name="Webber C."/>
            <person name="Hardison R."/>
            <person name="Nelson J."/>
            <person name="Hallsworth-Pepin K."/>
            <person name="Delehaunty K."/>
            <person name="Markovic C."/>
            <person name="Minx P."/>
            <person name="Feng Y."/>
            <person name="Kremitzki C."/>
            <person name="Mitreva M."/>
            <person name="Glasscock J."/>
            <person name="Wylie T."/>
            <person name="Wohldmann P."/>
            <person name="Thiru P."/>
            <person name="Nhan M.N."/>
            <person name="Pohl C.S."/>
            <person name="Smith S.M."/>
            <person name="Hou S."/>
            <person name="Nefedov M."/>
            <person name="de Jong P.J."/>
            <person name="Renfree M.B."/>
            <person name="Mardis E.R."/>
            <person name="Wilson R.K."/>
        </authorList>
    </citation>
    <scope>NUCLEOTIDE SEQUENCE [LARGE SCALE GENOMIC DNA]</scope>
    <source>
        <strain evidence="3 4">Glennie</strain>
    </source>
</reference>
<feature type="compositionally biased region" description="Polar residues" evidence="1">
    <location>
        <begin position="126"/>
        <end position="136"/>
    </location>
</feature>
<dbReference type="OMA" id="YICCNVL"/>
<proteinExistence type="predicted"/>
<dbReference type="AlphaFoldDB" id="A0A6I8NWT6"/>
<evidence type="ECO:0000256" key="2">
    <source>
        <dbReference type="SAM" id="Phobius"/>
    </source>
</evidence>
<reference evidence="3" key="3">
    <citation type="submission" date="2025-09" db="UniProtKB">
        <authorList>
            <consortium name="Ensembl"/>
        </authorList>
    </citation>
    <scope>IDENTIFICATION</scope>
    <source>
        <strain evidence="3">Glennie</strain>
    </source>
</reference>
<dbReference type="GeneTree" id="ENSGT00390000001618"/>
<evidence type="ECO:0008006" key="5">
    <source>
        <dbReference type="Google" id="ProtNLM"/>
    </source>
</evidence>
<dbReference type="Ensembl" id="ENSOANT00000065860.1">
    <property type="protein sequence ID" value="ENSOANP00000045380.1"/>
    <property type="gene ID" value="ENSOANG00000045200.1"/>
</dbReference>
<keyword evidence="2" id="KW-1133">Transmembrane helix</keyword>
<reference evidence="3" key="2">
    <citation type="submission" date="2025-08" db="UniProtKB">
        <authorList>
            <consortium name="Ensembl"/>
        </authorList>
    </citation>
    <scope>IDENTIFICATION</scope>
    <source>
        <strain evidence="3">Glennie</strain>
    </source>
</reference>
<dbReference type="Proteomes" id="UP000002279">
    <property type="component" value="Chromosome 17"/>
</dbReference>
<dbReference type="InParanoid" id="A0A6I8NWT6"/>
<protein>
    <recommendedName>
        <fullName evidence="5">Dynein light chain</fullName>
    </recommendedName>
</protein>